<dbReference type="PROSITE" id="PS01272">
    <property type="entry name" value="GCKR"/>
    <property type="match status" value="1"/>
</dbReference>
<dbReference type="SUPFAM" id="SSF53697">
    <property type="entry name" value="SIS domain"/>
    <property type="match status" value="1"/>
</dbReference>
<evidence type="ECO:0000256" key="3">
    <source>
        <dbReference type="HAMAP-Rule" id="MF_00068"/>
    </source>
</evidence>
<dbReference type="Pfam" id="PF22645">
    <property type="entry name" value="GKRP_SIS_N"/>
    <property type="match status" value="1"/>
</dbReference>
<organism evidence="5 6">
    <name type="scientific">Candidatus Methylacidiphilum fumarolicum</name>
    <dbReference type="NCBI Taxonomy" id="591154"/>
    <lineage>
        <taxon>Bacteria</taxon>
        <taxon>Pseudomonadati</taxon>
        <taxon>Verrucomicrobiota</taxon>
        <taxon>Methylacidiphilae</taxon>
        <taxon>Methylacidiphilales</taxon>
        <taxon>Methylacidiphilaceae</taxon>
        <taxon>Methylacidiphilum (ex Ratnadevi et al. 2023)</taxon>
    </lineage>
</organism>
<dbReference type="Pfam" id="PF01869">
    <property type="entry name" value="BcrAD_BadFG"/>
    <property type="match status" value="1"/>
</dbReference>
<comment type="similarity">
    <text evidence="3">Belongs to the GCKR-like family. MurNAc-6-P etherase subfamily.</text>
</comment>
<evidence type="ECO:0000313" key="5">
    <source>
        <dbReference type="EMBL" id="CAI9086318.1"/>
    </source>
</evidence>
<dbReference type="Gene3D" id="3.40.50.10490">
    <property type="entry name" value="Glucose-6-phosphate isomerase like protein, domain 1"/>
    <property type="match status" value="1"/>
</dbReference>
<dbReference type="Proteomes" id="UP001161497">
    <property type="component" value="Chromosome"/>
</dbReference>
<evidence type="ECO:0000313" key="6">
    <source>
        <dbReference type="Proteomes" id="UP001161497"/>
    </source>
</evidence>
<dbReference type="InterPro" id="IPR046348">
    <property type="entry name" value="SIS_dom_sf"/>
</dbReference>
<protein>
    <recommendedName>
        <fullName evidence="3">N-acetylmuramic acid 6-phosphate etherase</fullName>
        <shortName evidence="3">MurNAc-6-P etherase</shortName>
        <ecNumber evidence="3">4.2.1.126</ecNumber>
    </recommendedName>
    <alternativeName>
        <fullName evidence="3">N-acetylmuramic acid 6-phosphate hydrolase</fullName>
    </alternativeName>
    <alternativeName>
        <fullName evidence="3">N-acetylmuramic acid 6-phosphate lyase</fullName>
    </alternativeName>
</protein>
<feature type="active site" evidence="3">
    <location>
        <position position="428"/>
    </location>
</feature>
<dbReference type="InterPro" id="IPR043129">
    <property type="entry name" value="ATPase_NBD"/>
</dbReference>
<dbReference type="NCBIfam" id="NF009222">
    <property type="entry name" value="PRK12570.1"/>
    <property type="match status" value="1"/>
</dbReference>
<evidence type="ECO:0000259" key="4">
    <source>
        <dbReference type="PROSITE" id="PS51464"/>
    </source>
</evidence>
<evidence type="ECO:0000256" key="1">
    <source>
        <dbReference type="ARBA" id="ARBA00023239"/>
    </source>
</evidence>
<comment type="function">
    <text evidence="3">Specifically catalyzes the cleavage of the D-lactyl ether substituent of MurNAc 6-phosphate, producing GlcNAc 6-phosphate and D-lactate.</text>
</comment>
<dbReference type="RefSeq" id="WP_009059365.1">
    <property type="nucleotide sequence ID" value="NZ_JAHXRZ010000021.1"/>
</dbReference>
<dbReference type="CDD" id="cd05007">
    <property type="entry name" value="SIS_Etherase"/>
    <property type="match status" value="1"/>
</dbReference>
<dbReference type="PROSITE" id="PS51464">
    <property type="entry name" value="SIS"/>
    <property type="match status" value="1"/>
</dbReference>
<dbReference type="NCBIfam" id="NF003915">
    <property type="entry name" value="PRK05441.1"/>
    <property type="match status" value="1"/>
</dbReference>
<dbReference type="PANTHER" id="PTHR10088:SF4">
    <property type="entry name" value="GLUCOKINASE REGULATORY PROTEIN"/>
    <property type="match status" value="1"/>
</dbReference>
<feature type="active site" description="Proton donor" evidence="3">
    <location>
        <position position="397"/>
    </location>
</feature>
<accession>A0ABN8XGE2</accession>
<keyword evidence="2 3" id="KW-0119">Carbohydrate metabolism</keyword>
<comment type="subunit">
    <text evidence="3">Homodimer.</text>
</comment>
<dbReference type="SUPFAM" id="SSF53067">
    <property type="entry name" value="Actin-like ATPase domain"/>
    <property type="match status" value="2"/>
</dbReference>
<dbReference type="InterPro" id="IPR005488">
    <property type="entry name" value="Etherase_MurQ"/>
</dbReference>
<dbReference type="InterPro" id="IPR001347">
    <property type="entry name" value="SIS_dom"/>
</dbReference>
<dbReference type="Gene3D" id="3.30.420.40">
    <property type="match status" value="2"/>
</dbReference>
<dbReference type="EMBL" id="OX458932">
    <property type="protein sequence ID" value="CAI9086318.1"/>
    <property type="molecule type" value="Genomic_DNA"/>
</dbReference>
<keyword evidence="6" id="KW-1185">Reference proteome</keyword>
<evidence type="ECO:0000256" key="2">
    <source>
        <dbReference type="ARBA" id="ARBA00023277"/>
    </source>
</evidence>
<dbReference type="CDD" id="cd24007">
    <property type="entry name" value="ASKHA_NBD_eukNAGK-like"/>
    <property type="match status" value="1"/>
</dbReference>
<reference evidence="5" key="1">
    <citation type="submission" date="2023-03" db="EMBL/GenBank/DDBJ databases">
        <authorList>
            <person name="Cremers G."/>
            <person name="Picone N."/>
        </authorList>
    </citation>
    <scope>NUCLEOTIDE SEQUENCE</scope>
    <source>
        <strain evidence="5">Sample_alias</strain>
    </source>
</reference>
<proteinExistence type="inferred from homology"/>
<sequence>MGRLLGIEGGGTHTRWIVLEEEKGGVVAKGSEGVGNVHLLTTSELVSLFQSIKEKVRVEIKQIGAGFAGCHSEKEKKILEEIIRSVWPESTKVIIAEDTRTAYARAFAPDQEGILVIAGTGSNVIGYKAGIWEKAGGWGQLGDPGSGYRIGREGLERIYLDFDLTKNVSALAQAFLRQSCRNDMDDFLSYVLPSFAKKDFIASFAPIVLSMAEQGEESSFEIVNREASMLGLRVQIVARRLGLTNPRIALVGGLFENSSFYTTLFQNQLKKLLSFSECFVCRTPGPLGAIRLLGYASAVYQMSMENVLPDKTQREALDRSMTEERNPRSASLEKKTIQELVDLFISEETFVQQALEKCRREIAEAVAATSSILEKGGRLFYVGAGTSGRLGALDASEMPPTFNVSPEMVQAIMAGGADALWRSMEGIEDSSREGFKSIFNRGVTSKDMVCGITASGRTPFVIAALEAAKTIGAKTLLLSCNPSRPPCPYADLAIDLPTGPEIIAGSTRLKAGTATKIVLNMLSTISMIRTGKVKDNLMINLQPKSMKLRYRSLRILMHLYGLDEPAAIALLEKKGWLLAAVISELESEKARLDQGSPP</sequence>
<dbReference type="InterPro" id="IPR040190">
    <property type="entry name" value="MURQ/GCKR"/>
</dbReference>
<dbReference type="HAMAP" id="MF_00068">
    <property type="entry name" value="MurQ"/>
    <property type="match status" value="1"/>
</dbReference>
<dbReference type="InterPro" id="IPR005486">
    <property type="entry name" value="Glucokinase_regulatory_CS"/>
</dbReference>
<dbReference type="PANTHER" id="PTHR10088">
    <property type="entry name" value="GLUCOKINASE REGULATORY PROTEIN"/>
    <property type="match status" value="1"/>
</dbReference>
<feature type="domain" description="SIS" evidence="4">
    <location>
        <begin position="369"/>
        <end position="532"/>
    </location>
</feature>
<comment type="miscellaneous">
    <text evidence="3">A lyase-type mechanism (elimination/hydration) is suggested for the cleavage of the lactyl ether bond of MurNAc 6-phosphate, with the formation of an alpha,beta-unsaturated aldehyde intermediate with (E)-stereochemistry, followed by the syn addition of water to give product.</text>
</comment>
<comment type="catalytic activity">
    <reaction evidence="3">
        <text>N-acetyl-D-muramate 6-phosphate + H2O = N-acetyl-D-glucosamine 6-phosphate + (R)-lactate</text>
        <dbReference type="Rhea" id="RHEA:26410"/>
        <dbReference type="ChEBI" id="CHEBI:15377"/>
        <dbReference type="ChEBI" id="CHEBI:16004"/>
        <dbReference type="ChEBI" id="CHEBI:57513"/>
        <dbReference type="ChEBI" id="CHEBI:58722"/>
        <dbReference type="EC" id="4.2.1.126"/>
    </reaction>
</comment>
<keyword evidence="1 3" id="KW-0456">Lyase</keyword>
<dbReference type="InterPro" id="IPR002731">
    <property type="entry name" value="ATPase_BadF"/>
</dbReference>
<comment type="pathway">
    <text evidence="3">Amino-sugar metabolism; N-acetylmuramate degradation.</text>
</comment>
<dbReference type="GO" id="GO:0016829">
    <property type="term" value="F:lyase activity"/>
    <property type="evidence" value="ECO:0007669"/>
    <property type="project" value="UniProtKB-KW"/>
</dbReference>
<gene>
    <name evidence="3 5" type="primary">murQ</name>
    <name evidence="5" type="ORF">MFUM_1997</name>
</gene>
<dbReference type="EC" id="4.2.1.126" evidence="3"/>
<name>A0ABN8XGE2_9BACT</name>